<keyword evidence="5" id="KW-0378">Hydrolase</keyword>
<evidence type="ECO:0000256" key="5">
    <source>
        <dbReference type="ARBA" id="ARBA00022801"/>
    </source>
</evidence>
<dbReference type="GO" id="GO:0008380">
    <property type="term" value="P:RNA splicing"/>
    <property type="evidence" value="ECO:0007669"/>
    <property type="project" value="UniProtKB-KW"/>
</dbReference>
<evidence type="ECO:0000256" key="11">
    <source>
        <dbReference type="SAM" id="MobiDB-lite"/>
    </source>
</evidence>
<dbReference type="InterPro" id="IPR011709">
    <property type="entry name" value="DEAD-box_helicase_OB_fold"/>
</dbReference>
<dbReference type="SUPFAM" id="SSF52540">
    <property type="entry name" value="P-loop containing nucleoside triphosphate hydrolases"/>
    <property type="match status" value="1"/>
</dbReference>
<dbReference type="FunFam" id="3.40.50.300:FF:000007">
    <property type="entry name" value="Pre-mRNA-splicing factor ATP-dependent RNA helicase"/>
    <property type="match status" value="1"/>
</dbReference>
<feature type="domain" description="Helicase C-terminal" evidence="13">
    <location>
        <begin position="570"/>
        <end position="750"/>
    </location>
</feature>
<evidence type="ECO:0000256" key="8">
    <source>
        <dbReference type="ARBA" id="ARBA00023187"/>
    </source>
</evidence>
<reference evidence="14" key="1">
    <citation type="submission" date="2023-01" db="EMBL/GenBank/DDBJ databases">
        <title>Metagenome sequencing of chrysophaentin producing Chrysophaeum taylorii.</title>
        <authorList>
            <person name="Davison J."/>
            <person name="Bewley C."/>
        </authorList>
    </citation>
    <scope>NUCLEOTIDE SEQUENCE</scope>
    <source>
        <strain evidence="14">NIES-1699</strain>
    </source>
</reference>
<dbReference type="GO" id="GO:0071006">
    <property type="term" value="C:U2-type catalytic step 1 spliceosome"/>
    <property type="evidence" value="ECO:0007669"/>
    <property type="project" value="UniProtKB-ARBA"/>
</dbReference>
<dbReference type="CDD" id="cd18791">
    <property type="entry name" value="SF2_C_RHA"/>
    <property type="match status" value="1"/>
</dbReference>
<dbReference type="PROSITE" id="PS00690">
    <property type="entry name" value="DEAH_ATP_HELICASE"/>
    <property type="match status" value="1"/>
</dbReference>
<evidence type="ECO:0000313" key="15">
    <source>
        <dbReference type="Proteomes" id="UP001230188"/>
    </source>
</evidence>
<dbReference type="PROSITE" id="PS51192">
    <property type="entry name" value="HELICASE_ATP_BIND_1"/>
    <property type="match status" value="1"/>
</dbReference>
<name>A0AAD7UCQ3_9STRA</name>
<feature type="region of interest" description="Disordered" evidence="11">
    <location>
        <begin position="70"/>
        <end position="162"/>
    </location>
</feature>
<dbReference type="InterPro" id="IPR001650">
    <property type="entry name" value="Helicase_C-like"/>
</dbReference>
<evidence type="ECO:0000256" key="7">
    <source>
        <dbReference type="ARBA" id="ARBA00022840"/>
    </source>
</evidence>
<dbReference type="Gene3D" id="1.20.120.1080">
    <property type="match status" value="1"/>
</dbReference>
<dbReference type="SMART" id="SM00490">
    <property type="entry name" value="HELICc"/>
    <property type="match status" value="1"/>
</dbReference>
<dbReference type="InterPro" id="IPR014001">
    <property type="entry name" value="Helicase_ATP-bd"/>
</dbReference>
<dbReference type="GO" id="GO:0003724">
    <property type="term" value="F:RNA helicase activity"/>
    <property type="evidence" value="ECO:0007669"/>
    <property type="project" value="UniProtKB-EC"/>
</dbReference>
<dbReference type="GO" id="GO:0006397">
    <property type="term" value="P:mRNA processing"/>
    <property type="evidence" value="ECO:0007669"/>
    <property type="project" value="UniProtKB-KW"/>
</dbReference>
<comment type="catalytic activity">
    <reaction evidence="10">
        <text>ATP + H2O = ADP + phosphate + H(+)</text>
        <dbReference type="Rhea" id="RHEA:13065"/>
        <dbReference type="ChEBI" id="CHEBI:15377"/>
        <dbReference type="ChEBI" id="CHEBI:15378"/>
        <dbReference type="ChEBI" id="CHEBI:30616"/>
        <dbReference type="ChEBI" id="CHEBI:43474"/>
        <dbReference type="ChEBI" id="CHEBI:456216"/>
        <dbReference type="EC" id="3.6.4.13"/>
    </reaction>
</comment>
<evidence type="ECO:0000256" key="2">
    <source>
        <dbReference type="ARBA" id="ARBA00012552"/>
    </source>
</evidence>
<protein>
    <recommendedName>
        <fullName evidence="2">RNA helicase</fullName>
        <ecNumber evidence="2">3.6.4.13</ecNumber>
    </recommendedName>
</protein>
<dbReference type="SMART" id="SM00487">
    <property type="entry name" value="DEXDc"/>
    <property type="match status" value="1"/>
</dbReference>
<dbReference type="EC" id="3.6.4.13" evidence="2"/>
<dbReference type="FunFam" id="3.40.50.300:FF:000726">
    <property type="entry name" value="Pre-mRNA-splicing factor ATP-dependent RNA helicase"/>
    <property type="match status" value="1"/>
</dbReference>
<sequence length="1029" mass="115640">MAGADRSSSSSGLRDWVSGELHRVVGFSEDEIAGYVVSLREQAQSQTQLEELLRSAGIKDDGFATELWARGGEPTATVVRGHKSAVRRKRTVEDDASEEGSEEQRKLAEARARQRARTLWSSSRSGKEKERSSADAERDRDVAERDALVERMRERDEARTRRLATDGLSREQVAELAQRGVVETEDSEVARMRKLSRQAYLNKWEAKQLDLLQAEVDEEGVLFEGEELTAEEKRHAELSKQVIAMARDRERFEARDDGYRIPDAYEDAMAAKKISISQARDEVLRSRYREEAEPKTEQEIWDERQTFRAVGKKKKSRYDVDSSEYVFEDHVEFVKSAMLSKGVDDDVRRDDEKNAASSSSKPAAAVEAKEVLAETRKRLPVFAYRTEFLEAVADNQVLVVIGETGSGKTTQLPQYLHEVGYSKLGAIGCTQPRRVAAMSVAARVSKEMDVVLGREVGYSIRFEDCTSKDTILKYMTDGMLLREFLGEPDLGSYSVMMIDEAHERTLHTDVLFGLIKDVARFREDIKIIISSATMNADAFSTYFDDAAIFNIPGRTYDVEILYTKAPEADYLDAAVVTVLQTHITQPPGDILVFFTGQEEIEAADEILHERTKGLGSRIKELIICPIYASLPSEMQAKIFEPTPPGARKVVLGTNIAETSLTIDGICFVIDAGFCKQKTYNPRSGVESLIVTPISQAQAAQRAGRAGRTRPGTCFRLYTAWAYQHELEENTVPEIQRTNMTSVVLMLKSLGIHDLLHFDFMDPPPAEMLVRALEQLYALGALNDRGELTKLGRRMAEFPCDPQLSKSILVGDKYGCVAETITIGAMLSAGNAVFHRPKDRAVHADNARMNFARGGGGDHLALLRVFTEWTDSDYSTQWCYENYVQARSMMRARDIRDQFNLLCERVELELSTVGLSDVQAVQKAVCAGYFYNTAKLASSGEYKTVKHHHTVFVHPSSVLANEDVMPRWLCFHELAFTTKEYMRHVFPIEPQWLIEIAPHYYQQKELVDARKHKMPKSQGLAAAAAADNPR</sequence>
<evidence type="ECO:0000256" key="1">
    <source>
        <dbReference type="ARBA" id="ARBA00004123"/>
    </source>
</evidence>
<feature type="region of interest" description="Disordered" evidence="11">
    <location>
        <begin position="345"/>
        <end position="364"/>
    </location>
</feature>
<organism evidence="14 15">
    <name type="scientific">Chrysophaeum taylorii</name>
    <dbReference type="NCBI Taxonomy" id="2483200"/>
    <lineage>
        <taxon>Eukaryota</taxon>
        <taxon>Sar</taxon>
        <taxon>Stramenopiles</taxon>
        <taxon>Ochrophyta</taxon>
        <taxon>Pelagophyceae</taxon>
        <taxon>Pelagomonadales</taxon>
        <taxon>Pelagomonadaceae</taxon>
        <taxon>Chrysophaeum</taxon>
    </lineage>
</organism>
<gene>
    <name evidence="14" type="ORF">CTAYLR_007750</name>
</gene>
<dbReference type="GO" id="GO:0003723">
    <property type="term" value="F:RNA binding"/>
    <property type="evidence" value="ECO:0007669"/>
    <property type="project" value="TreeGrafter"/>
</dbReference>
<keyword evidence="6" id="KW-0347">Helicase</keyword>
<feature type="compositionally biased region" description="Basic and acidic residues" evidence="11">
    <location>
        <begin position="125"/>
        <end position="162"/>
    </location>
</feature>
<feature type="compositionally biased region" description="Low complexity" evidence="11">
    <location>
        <begin position="355"/>
        <end position="364"/>
    </location>
</feature>
<dbReference type="EMBL" id="JAQMWT010000441">
    <property type="protein sequence ID" value="KAJ8601279.1"/>
    <property type="molecule type" value="Genomic_DNA"/>
</dbReference>
<dbReference type="PANTHER" id="PTHR18934">
    <property type="entry name" value="ATP-DEPENDENT RNA HELICASE"/>
    <property type="match status" value="1"/>
</dbReference>
<dbReference type="FunFam" id="1.20.120.1080:FF:000001">
    <property type="entry name" value="Pre-mRNA-splicing factor ATP-dependent RNA helicase"/>
    <property type="match status" value="1"/>
</dbReference>
<feature type="compositionally biased region" description="Basic residues" evidence="11">
    <location>
        <begin position="80"/>
        <end position="90"/>
    </location>
</feature>
<dbReference type="GO" id="GO:0071013">
    <property type="term" value="C:catalytic step 2 spliceosome"/>
    <property type="evidence" value="ECO:0007669"/>
    <property type="project" value="TreeGrafter"/>
</dbReference>
<evidence type="ECO:0000313" key="14">
    <source>
        <dbReference type="EMBL" id="KAJ8601279.1"/>
    </source>
</evidence>
<evidence type="ECO:0000256" key="4">
    <source>
        <dbReference type="ARBA" id="ARBA00022741"/>
    </source>
</evidence>
<dbReference type="Pfam" id="PF21010">
    <property type="entry name" value="HA2_C"/>
    <property type="match status" value="1"/>
</dbReference>
<dbReference type="SMART" id="SM00847">
    <property type="entry name" value="HA2"/>
    <property type="match status" value="1"/>
</dbReference>
<evidence type="ECO:0000256" key="3">
    <source>
        <dbReference type="ARBA" id="ARBA00022664"/>
    </source>
</evidence>
<keyword evidence="8" id="KW-0508">mRNA splicing</keyword>
<dbReference type="InterPro" id="IPR002464">
    <property type="entry name" value="DNA/RNA_helicase_DEAH_CS"/>
</dbReference>
<dbReference type="InterPro" id="IPR027417">
    <property type="entry name" value="P-loop_NTPase"/>
</dbReference>
<dbReference type="InterPro" id="IPR048333">
    <property type="entry name" value="HA2_WH"/>
</dbReference>
<comment type="subcellular location">
    <subcellularLocation>
        <location evidence="1">Nucleus</location>
    </subcellularLocation>
</comment>
<comment type="caution">
    <text evidence="14">The sequence shown here is derived from an EMBL/GenBank/DDBJ whole genome shotgun (WGS) entry which is preliminary data.</text>
</comment>
<dbReference type="AlphaFoldDB" id="A0AAD7UCQ3"/>
<evidence type="ECO:0000256" key="9">
    <source>
        <dbReference type="ARBA" id="ARBA00023242"/>
    </source>
</evidence>
<keyword evidence="4" id="KW-0547">Nucleotide-binding</keyword>
<evidence type="ECO:0000259" key="13">
    <source>
        <dbReference type="PROSITE" id="PS51194"/>
    </source>
</evidence>
<dbReference type="Pfam" id="PF07717">
    <property type="entry name" value="OB_NTP_bind"/>
    <property type="match status" value="1"/>
</dbReference>
<proteinExistence type="predicted"/>
<dbReference type="Pfam" id="PF00271">
    <property type="entry name" value="Helicase_C"/>
    <property type="match status" value="1"/>
</dbReference>
<keyword evidence="15" id="KW-1185">Reference proteome</keyword>
<feature type="compositionally biased region" description="Basic and acidic residues" evidence="11">
    <location>
        <begin position="345"/>
        <end position="354"/>
    </location>
</feature>
<dbReference type="GO" id="GO:0016787">
    <property type="term" value="F:hydrolase activity"/>
    <property type="evidence" value="ECO:0007669"/>
    <property type="project" value="UniProtKB-KW"/>
</dbReference>
<accession>A0AAD7UCQ3</accession>
<dbReference type="Gene3D" id="3.40.50.300">
    <property type="entry name" value="P-loop containing nucleotide triphosphate hydrolases"/>
    <property type="match status" value="2"/>
</dbReference>
<dbReference type="PROSITE" id="PS51194">
    <property type="entry name" value="HELICASE_CTER"/>
    <property type="match status" value="1"/>
</dbReference>
<keyword evidence="9" id="KW-0539">Nucleus</keyword>
<dbReference type="GO" id="GO:0005524">
    <property type="term" value="F:ATP binding"/>
    <property type="evidence" value="ECO:0007669"/>
    <property type="project" value="UniProtKB-KW"/>
</dbReference>
<dbReference type="InterPro" id="IPR007502">
    <property type="entry name" value="Helicase-assoc_dom"/>
</dbReference>
<evidence type="ECO:0000256" key="6">
    <source>
        <dbReference type="ARBA" id="ARBA00022806"/>
    </source>
</evidence>
<keyword evidence="7" id="KW-0067">ATP-binding</keyword>
<feature type="domain" description="Helicase ATP-binding" evidence="12">
    <location>
        <begin position="389"/>
        <end position="552"/>
    </location>
</feature>
<evidence type="ECO:0000259" key="12">
    <source>
        <dbReference type="PROSITE" id="PS51192"/>
    </source>
</evidence>
<feature type="compositionally biased region" description="Basic and acidic residues" evidence="11">
    <location>
        <begin position="102"/>
        <end position="112"/>
    </location>
</feature>
<keyword evidence="3" id="KW-0507">mRNA processing</keyword>
<dbReference type="PANTHER" id="PTHR18934:SF83">
    <property type="entry name" value="PRE-MRNA-SPLICING FACTOR ATP-DEPENDENT RNA HELICASE DHX16"/>
    <property type="match status" value="1"/>
</dbReference>
<dbReference type="Proteomes" id="UP001230188">
    <property type="component" value="Unassembled WGS sequence"/>
</dbReference>
<evidence type="ECO:0000256" key="10">
    <source>
        <dbReference type="ARBA" id="ARBA00047984"/>
    </source>
</evidence>
<dbReference type="Pfam" id="PF04408">
    <property type="entry name" value="WHD_HA2"/>
    <property type="match status" value="1"/>
</dbReference>